<keyword evidence="4" id="KW-1185">Reference proteome</keyword>
<feature type="region of interest" description="Disordered" evidence="1">
    <location>
        <begin position="75"/>
        <end position="94"/>
    </location>
</feature>
<organism evidence="3 4">
    <name type="scientific">Colocasia esculenta</name>
    <name type="common">Wild taro</name>
    <name type="synonym">Arum esculentum</name>
    <dbReference type="NCBI Taxonomy" id="4460"/>
    <lineage>
        <taxon>Eukaryota</taxon>
        <taxon>Viridiplantae</taxon>
        <taxon>Streptophyta</taxon>
        <taxon>Embryophyta</taxon>
        <taxon>Tracheophyta</taxon>
        <taxon>Spermatophyta</taxon>
        <taxon>Magnoliopsida</taxon>
        <taxon>Liliopsida</taxon>
        <taxon>Araceae</taxon>
        <taxon>Aroideae</taxon>
        <taxon>Colocasieae</taxon>
        <taxon>Colocasia</taxon>
    </lineage>
</organism>
<name>A0A843UJV3_COLES</name>
<feature type="compositionally biased region" description="Basic residues" evidence="1">
    <location>
        <begin position="84"/>
        <end position="94"/>
    </location>
</feature>
<keyword evidence="2" id="KW-0812">Transmembrane</keyword>
<reference evidence="3" key="1">
    <citation type="submission" date="2017-07" db="EMBL/GenBank/DDBJ databases">
        <title>Taro Niue Genome Assembly and Annotation.</title>
        <authorList>
            <person name="Atibalentja N."/>
            <person name="Keating K."/>
            <person name="Fields C.J."/>
        </authorList>
    </citation>
    <scope>NUCLEOTIDE SEQUENCE</scope>
    <source>
        <strain evidence="3">Niue_2</strain>
        <tissue evidence="3">Leaf</tissue>
    </source>
</reference>
<evidence type="ECO:0000313" key="4">
    <source>
        <dbReference type="Proteomes" id="UP000652761"/>
    </source>
</evidence>
<evidence type="ECO:0000313" key="3">
    <source>
        <dbReference type="EMBL" id="MQL86402.1"/>
    </source>
</evidence>
<dbReference type="EMBL" id="NMUH01000898">
    <property type="protein sequence ID" value="MQL86402.1"/>
    <property type="molecule type" value="Genomic_DNA"/>
</dbReference>
<comment type="caution">
    <text evidence="3">The sequence shown here is derived from an EMBL/GenBank/DDBJ whole genome shotgun (WGS) entry which is preliminary data.</text>
</comment>
<gene>
    <name evidence="3" type="ORF">Taro_018941</name>
</gene>
<protein>
    <submittedName>
        <fullName evidence="3">Uncharacterized protein</fullName>
    </submittedName>
</protein>
<feature type="region of interest" description="Disordered" evidence="1">
    <location>
        <begin position="29"/>
        <end position="54"/>
    </location>
</feature>
<dbReference type="AlphaFoldDB" id="A0A843UJV3"/>
<feature type="transmembrane region" description="Helical" evidence="2">
    <location>
        <begin position="6"/>
        <end position="26"/>
    </location>
</feature>
<evidence type="ECO:0000256" key="1">
    <source>
        <dbReference type="SAM" id="MobiDB-lite"/>
    </source>
</evidence>
<keyword evidence="2" id="KW-0472">Membrane</keyword>
<evidence type="ECO:0000256" key="2">
    <source>
        <dbReference type="SAM" id="Phobius"/>
    </source>
</evidence>
<keyword evidence="2" id="KW-1133">Transmembrane helix</keyword>
<feature type="compositionally biased region" description="Low complexity" evidence="1">
    <location>
        <begin position="29"/>
        <end position="40"/>
    </location>
</feature>
<proteinExistence type="predicted"/>
<feature type="compositionally biased region" description="Basic and acidic residues" evidence="1">
    <location>
        <begin position="42"/>
        <end position="54"/>
    </location>
</feature>
<accession>A0A843UJV3</accession>
<sequence>MGISPFLRLFFFLGFFPLGGILFELFPPGTRESSGGATRRGSSRDRKSQRSHDDAAVAEAVGRSDFLLQQRRAELPGSFDPNRGHRRQAAKKKKEIAKRLGGPKIRTNRDEGKIINTITNEFGNSSIKETLSCLHKENFLVCKREYCYTDHQGREDNACKSHGKRIRSSFHQREDI</sequence>
<dbReference type="Proteomes" id="UP000652761">
    <property type="component" value="Unassembled WGS sequence"/>
</dbReference>